<evidence type="ECO:0000313" key="4">
    <source>
        <dbReference type="EMBL" id="SYX90197.1"/>
    </source>
</evidence>
<dbReference type="Gene3D" id="1.10.12.10">
    <property type="entry name" value="Lyase 2-enoyl-coa Hydratase, Chain A, domain 2"/>
    <property type="match status" value="1"/>
</dbReference>
<name>A0A383RSZ2_9PSED</name>
<dbReference type="AlphaFoldDB" id="A0A383RSZ2"/>
<dbReference type="InterPro" id="IPR018376">
    <property type="entry name" value="Enoyl-CoA_hyd/isom_CS"/>
</dbReference>
<dbReference type="GO" id="GO:0006635">
    <property type="term" value="P:fatty acid beta-oxidation"/>
    <property type="evidence" value="ECO:0007669"/>
    <property type="project" value="TreeGrafter"/>
</dbReference>
<evidence type="ECO:0000256" key="3">
    <source>
        <dbReference type="RuleBase" id="RU003707"/>
    </source>
</evidence>
<dbReference type="InterPro" id="IPR001753">
    <property type="entry name" value="Enoyl-CoA_hydra/iso"/>
</dbReference>
<protein>
    <submittedName>
        <fullName evidence="4">Carnitinyl-CoA dehydratase</fullName>
        <ecNumber evidence="4">4.2.1.149</ecNumber>
    </submittedName>
</protein>
<reference evidence="5" key="1">
    <citation type="submission" date="2018-08" db="EMBL/GenBank/DDBJ databases">
        <authorList>
            <person name="Blom J."/>
        </authorList>
    </citation>
    <scope>NUCLEOTIDE SEQUENCE [LARGE SCALE GENOMIC DNA]</scope>
    <source>
        <strain evidence="5">CCOS 865</strain>
    </source>
</reference>
<evidence type="ECO:0000256" key="2">
    <source>
        <dbReference type="ARBA" id="ARBA00023239"/>
    </source>
</evidence>
<gene>
    <name evidence="4" type="primary">caiD</name>
    <name evidence="4" type="ORF">CCOS865_02463</name>
</gene>
<dbReference type="SUPFAM" id="SSF52096">
    <property type="entry name" value="ClpP/crotonase"/>
    <property type="match status" value="1"/>
</dbReference>
<dbReference type="EC" id="4.2.1.149" evidence="4"/>
<dbReference type="OrthoDB" id="9775794at2"/>
<dbReference type="EMBL" id="UNOZ01000017">
    <property type="protein sequence ID" value="SYX90197.1"/>
    <property type="molecule type" value="Genomic_DNA"/>
</dbReference>
<keyword evidence="5" id="KW-1185">Reference proteome</keyword>
<dbReference type="Pfam" id="PF00378">
    <property type="entry name" value="ECH_1"/>
    <property type="match status" value="1"/>
</dbReference>
<comment type="similarity">
    <text evidence="1 3">Belongs to the enoyl-CoA hydratase/isomerase family.</text>
</comment>
<dbReference type="PANTHER" id="PTHR11941:SF54">
    <property type="entry name" value="ENOYL-COA HYDRATASE, MITOCHONDRIAL"/>
    <property type="match status" value="1"/>
</dbReference>
<dbReference type="PANTHER" id="PTHR11941">
    <property type="entry name" value="ENOYL-COA HYDRATASE-RELATED"/>
    <property type="match status" value="1"/>
</dbReference>
<evidence type="ECO:0000256" key="1">
    <source>
        <dbReference type="ARBA" id="ARBA00005254"/>
    </source>
</evidence>
<dbReference type="GO" id="GO:0016829">
    <property type="term" value="F:lyase activity"/>
    <property type="evidence" value="ECO:0007669"/>
    <property type="project" value="UniProtKB-KW"/>
</dbReference>
<sequence>MDYRHISVEREGHLTLITLQRPEAHNALNYRAHEELEHAFDAFAADDQQWLAILTGSGAKAFCAGHDLKQQASDGSLTTPPSGFGGLSARFDLHKPVIAAVNGVAMGGGFELALACDIIVASSNAQFALPEAKVGLAALAGGMQRLPALIGLKRSMGMLLTGRRVTASEGLSLGFVNEVVDGDVLLAARRWAAEILACSPLSVRATKQAVMRGVDVPVAQALHEQWDYPQVQAMLASQDAIEGPRAFAEKRPPNWLGY</sequence>
<dbReference type="InterPro" id="IPR029045">
    <property type="entry name" value="ClpP/crotonase-like_dom_sf"/>
</dbReference>
<dbReference type="RefSeq" id="WP_119141203.1">
    <property type="nucleotide sequence ID" value="NZ_CBCSFL010000017.1"/>
</dbReference>
<dbReference type="InterPro" id="IPR014748">
    <property type="entry name" value="Enoyl-CoA_hydra_C"/>
</dbReference>
<dbReference type="CDD" id="cd06558">
    <property type="entry name" value="crotonase-like"/>
    <property type="match status" value="1"/>
</dbReference>
<dbReference type="FunFam" id="3.90.226.10:FF:000009">
    <property type="entry name" value="Carnitinyl-CoA dehydratase"/>
    <property type="match status" value="1"/>
</dbReference>
<dbReference type="Proteomes" id="UP000263595">
    <property type="component" value="Unassembled WGS sequence"/>
</dbReference>
<evidence type="ECO:0000313" key="5">
    <source>
        <dbReference type="Proteomes" id="UP000263595"/>
    </source>
</evidence>
<proteinExistence type="inferred from homology"/>
<dbReference type="Gene3D" id="3.90.226.10">
    <property type="entry name" value="2-enoyl-CoA Hydratase, Chain A, domain 1"/>
    <property type="match status" value="1"/>
</dbReference>
<organism evidence="4 5">
    <name type="scientific">Pseudomonas reidholzensis</name>
    <dbReference type="NCBI Taxonomy" id="1785162"/>
    <lineage>
        <taxon>Bacteria</taxon>
        <taxon>Pseudomonadati</taxon>
        <taxon>Pseudomonadota</taxon>
        <taxon>Gammaproteobacteria</taxon>
        <taxon>Pseudomonadales</taxon>
        <taxon>Pseudomonadaceae</taxon>
        <taxon>Pseudomonas</taxon>
    </lineage>
</organism>
<keyword evidence="2 4" id="KW-0456">Lyase</keyword>
<dbReference type="PROSITE" id="PS00166">
    <property type="entry name" value="ENOYL_COA_HYDRATASE"/>
    <property type="match status" value="1"/>
</dbReference>
<accession>A0A383RSZ2</accession>